<proteinExistence type="predicted"/>
<dbReference type="NCBIfam" id="TIGR02436">
    <property type="entry name" value="four helix bundle protein"/>
    <property type="match status" value="1"/>
</dbReference>
<dbReference type="Pfam" id="PF05635">
    <property type="entry name" value="23S_rRNA_IVP"/>
    <property type="match status" value="1"/>
</dbReference>
<protein>
    <submittedName>
        <fullName evidence="1">Four helix bundle protein</fullName>
    </submittedName>
</protein>
<dbReference type="PANTHER" id="PTHR38471:SF2">
    <property type="entry name" value="FOUR HELIX BUNDLE PROTEIN"/>
    <property type="match status" value="1"/>
</dbReference>
<dbReference type="NCBIfam" id="NF008912">
    <property type="entry name" value="PRK12275.1-6"/>
    <property type="match status" value="1"/>
</dbReference>
<dbReference type="InterPro" id="IPR012657">
    <property type="entry name" value="23S_rRNA-intervening_sequence"/>
</dbReference>
<sequence>MKCENLDVCERSCRLSVEICKYFKEFKDYGFKDQITRSALSISSNIAEEMEKESNKDKVKFLNIAEDSIAELITQIYIRIEIGYIRKEVGLDWKNELNEIIKMLRGLKKSLKRER</sequence>
<evidence type="ECO:0000313" key="2">
    <source>
        <dbReference type="Proteomes" id="UP000772812"/>
    </source>
</evidence>
<accession>A0ABS1GKD1</accession>
<dbReference type="Gene3D" id="1.20.1440.60">
    <property type="entry name" value="23S rRNA-intervening sequence"/>
    <property type="match status" value="1"/>
</dbReference>
<reference evidence="1 2" key="1">
    <citation type="journal article" date="2021" name="Syst. Appl. Microbiol.">
        <title>Persephonella atlantica sp. nov.: How to adapt to physico-chemical gradients in high temperature hydrothermal habitats.</title>
        <authorList>
            <person name="Francois D.X."/>
            <person name="Godfroy A."/>
            <person name="Mathien C."/>
            <person name="Aube J."/>
            <person name="Cathalot C."/>
            <person name="Lesongeur F."/>
            <person name="L'Haridon S."/>
            <person name="Philippon X."/>
            <person name="Roussel E.G."/>
        </authorList>
    </citation>
    <scope>NUCLEOTIDE SEQUENCE [LARGE SCALE GENOMIC DNA]</scope>
    <source>
        <strain evidence="1 2">MO1340</strain>
    </source>
</reference>
<gene>
    <name evidence="1" type="ORF">GWK41_08925</name>
</gene>
<dbReference type="InterPro" id="IPR036583">
    <property type="entry name" value="23S_rRNA_IVS_sf"/>
</dbReference>
<comment type="caution">
    <text evidence="1">The sequence shown here is derived from an EMBL/GenBank/DDBJ whole genome shotgun (WGS) entry which is preliminary data.</text>
</comment>
<dbReference type="RefSeq" id="WP_200674648.1">
    <property type="nucleotide sequence ID" value="NZ_JAACYA010000002.1"/>
</dbReference>
<dbReference type="EMBL" id="JAACYA010000002">
    <property type="protein sequence ID" value="MBK3333192.1"/>
    <property type="molecule type" value="Genomic_DNA"/>
</dbReference>
<organism evidence="1 2">
    <name type="scientific">Persephonella atlantica</name>
    <dbReference type="NCBI Taxonomy" id="2699429"/>
    <lineage>
        <taxon>Bacteria</taxon>
        <taxon>Pseudomonadati</taxon>
        <taxon>Aquificota</taxon>
        <taxon>Aquificia</taxon>
        <taxon>Aquificales</taxon>
        <taxon>Hydrogenothermaceae</taxon>
        <taxon>Persephonella</taxon>
    </lineage>
</organism>
<dbReference type="SUPFAM" id="SSF158446">
    <property type="entry name" value="IVS-encoded protein-like"/>
    <property type="match status" value="1"/>
</dbReference>
<evidence type="ECO:0000313" key="1">
    <source>
        <dbReference type="EMBL" id="MBK3333192.1"/>
    </source>
</evidence>
<dbReference type="Proteomes" id="UP000772812">
    <property type="component" value="Unassembled WGS sequence"/>
</dbReference>
<dbReference type="CDD" id="cd16377">
    <property type="entry name" value="23S_rRNA_IVP_like"/>
    <property type="match status" value="1"/>
</dbReference>
<dbReference type="PANTHER" id="PTHR38471">
    <property type="entry name" value="FOUR HELIX BUNDLE PROTEIN"/>
    <property type="match status" value="1"/>
</dbReference>
<keyword evidence="2" id="KW-1185">Reference proteome</keyword>
<name>A0ABS1GKD1_9AQUI</name>